<sequence>MMRKTSTATAVLAGSLLLSACGNSTTESSTGSTGSTTTSNGSTAAAQQMVTIYSGRNEALVGPLLSQVESATGTKIDVRYGDSSALAAQLLEEGDRSPADVFFSQDAGALGALAKAGRLRTLDSSTTGAVLKGYADANGAWVATSARARVVAYDPASAPEAETFTSIDAILDPKYKGKIGFAPTNASFHSFVTALRVTKGEAGAKDWLTKFKANSPQAYEKNGAVLAAVDSGDVSLGLINHYYWHELVAEKGADAVNAKIRFLNADDPGALINVAGVGVLKSSDTQDAAAKVVAYLTSKPAQQYFADETAEYPVLTGVTTDKHDLPDLASLTSAGIDLGQLDSLEVTLGMLDEVGLT</sequence>
<protein>
    <submittedName>
        <fullName evidence="6">Extracellular solute-binding protein family 1</fullName>
    </submittedName>
</protein>
<dbReference type="OrthoDB" id="9769567at2"/>
<dbReference type="AlphaFoldDB" id="A0A077M8G6"/>
<dbReference type="Pfam" id="PF13343">
    <property type="entry name" value="SBP_bac_6"/>
    <property type="match status" value="1"/>
</dbReference>
<evidence type="ECO:0000256" key="1">
    <source>
        <dbReference type="ARBA" id="ARBA00008520"/>
    </source>
</evidence>
<dbReference type="STRING" id="1193518.BN13_420070"/>
<dbReference type="RefSeq" id="WP_048545915.1">
    <property type="nucleotide sequence ID" value="NZ_HF571038.1"/>
</dbReference>
<gene>
    <name evidence="6" type="ORF">BN13_420070</name>
</gene>
<evidence type="ECO:0000313" key="6">
    <source>
        <dbReference type="EMBL" id="CCI53616.1"/>
    </source>
</evidence>
<evidence type="ECO:0000313" key="7">
    <source>
        <dbReference type="Proteomes" id="UP000035720"/>
    </source>
</evidence>
<name>A0A077M8G6_9MICO</name>
<feature type="binding site" evidence="4">
    <location>
        <position position="242"/>
    </location>
    <ligand>
        <name>Fe cation</name>
        <dbReference type="ChEBI" id="CHEBI:24875"/>
    </ligand>
</feature>
<dbReference type="Gene3D" id="3.40.190.10">
    <property type="entry name" value="Periplasmic binding protein-like II"/>
    <property type="match status" value="2"/>
</dbReference>
<dbReference type="PANTHER" id="PTHR30006">
    <property type="entry name" value="THIAMINE-BINDING PERIPLASMIC PROTEIN-RELATED"/>
    <property type="match status" value="1"/>
</dbReference>
<dbReference type="GO" id="GO:0030288">
    <property type="term" value="C:outer membrane-bounded periplasmic space"/>
    <property type="evidence" value="ECO:0007669"/>
    <property type="project" value="TreeGrafter"/>
</dbReference>
<comment type="caution">
    <text evidence="6">The sequence shown here is derived from an EMBL/GenBank/DDBJ whole genome shotgun (WGS) entry which is preliminary data.</text>
</comment>
<evidence type="ECO:0000256" key="4">
    <source>
        <dbReference type="PIRSR" id="PIRSR002825-1"/>
    </source>
</evidence>
<dbReference type="GO" id="GO:0046872">
    <property type="term" value="F:metal ion binding"/>
    <property type="evidence" value="ECO:0007669"/>
    <property type="project" value="UniProtKB-KW"/>
</dbReference>
<dbReference type="PIRSF" id="PIRSF002825">
    <property type="entry name" value="CfbpA"/>
    <property type="match status" value="1"/>
</dbReference>
<evidence type="ECO:0000256" key="5">
    <source>
        <dbReference type="SAM" id="SignalP"/>
    </source>
</evidence>
<feature type="signal peptide" evidence="5">
    <location>
        <begin position="1"/>
        <end position="20"/>
    </location>
</feature>
<comment type="similarity">
    <text evidence="1">Belongs to the bacterial solute-binding protein 1 family.</text>
</comment>
<proteinExistence type="inferred from homology"/>
<keyword evidence="4" id="KW-0479">Metal-binding</keyword>
<dbReference type="Proteomes" id="UP000035720">
    <property type="component" value="Unassembled WGS sequence"/>
</dbReference>
<feature type="chain" id="PRO_5038880468" evidence="5">
    <location>
        <begin position="21"/>
        <end position="357"/>
    </location>
</feature>
<dbReference type="InterPro" id="IPR026045">
    <property type="entry name" value="Ferric-bd"/>
</dbReference>
<feature type="binding site" evidence="4">
    <location>
        <position position="243"/>
    </location>
    <ligand>
        <name>Fe cation</name>
        <dbReference type="ChEBI" id="CHEBI:24875"/>
    </ligand>
</feature>
<dbReference type="PROSITE" id="PS51257">
    <property type="entry name" value="PROKAR_LIPOPROTEIN"/>
    <property type="match status" value="1"/>
</dbReference>
<evidence type="ECO:0000256" key="2">
    <source>
        <dbReference type="ARBA" id="ARBA00022496"/>
    </source>
</evidence>
<keyword evidence="2" id="KW-0410">Iron transport</keyword>
<keyword evidence="4" id="KW-0408">Iron</keyword>
<accession>A0A077M8G6</accession>
<keyword evidence="3 5" id="KW-0732">Signal</keyword>
<reference evidence="6 7" key="1">
    <citation type="journal article" date="2013" name="ISME J.">
        <title>A metabolic model for members of the genus Tetrasphaera involved in enhanced biological phosphorus removal.</title>
        <authorList>
            <person name="Kristiansen R."/>
            <person name="Nguyen H.T.T."/>
            <person name="Saunders A.M."/>
            <person name="Nielsen J.L."/>
            <person name="Wimmer R."/>
            <person name="Le V.Q."/>
            <person name="McIlroy S.J."/>
            <person name="Petrovski S."/>
            <person name="Seviour R.J."/>
            <person name="Calteau A."/>
            <person name="Nielsen K.L."/>
            <person name="Nielsen P.H."/>
        </authorList>
    </citation>
    <scope>NUCLEOTIDE SEQUENCE [LARGE SCALE GENOMIC DNA]</scope>
    <source>
        <strain evidence="6 7">Ben 74</strain>
    </source>
</reference>
<dbReference type="EMBL" id="CAJC01000153">
    <property type="protein sequence ID" value="CCI53616.1"/>
    <property type="molecule type" value="Genomic_DNA"/>
</dbReference>
<evidence type="ECO:0000256" key="3">
    <source>
        <dbReference type="ARBA" id="ARBA00022729"/>
    </source>
</evidence>
<keyword evidence="2" id="KW-0406">Ion transport</keyword>
<keyword evidence="2" id="KW-0813">Transport</keyword>
<keyword evidence="7" id="KW-1185">Reference proteome</keyword>
<dbReference type="GO" id="GO:0006826">
    <property type="term" value="P:iron ion transport"/>
    <property type="evidence" value="ECO:0007669"/>
    <property type="project" value="UniProtKB-KW"/>
</dbReference>
<organism evidence="6 7">
    <name type="scientific">Nostocoides jenkinsii Ben 74</name>
    <dbReference type="NCBI Taxonomy" id="1193518"/>
    <lineage>
        <taxon>Bacteria</taxon>
        <taxon>Bacillati</taxon>
        <taxon>Actinomycetota</taxon>
        <taxon>Actinomycetes</taxon>
        <taxon>Micrococcales</taxon>
        <taxon>Intrasporangiaceae</taxon>
        <taxon>Nostocoides</taxon>
    </lineage>
</organism>
<dbReference type="PANTHER" id="PTHR30006:SF15">
    <property type="entry name" value="IRON-UTILIZATION PERIPLASMIC PROTEIN"/>
    <property type="match status" value="1"/>
</dbReference>
<dbReference type="SUPFAM" id="SSF53850">
    <property type="entry name" value="Periplasmic binding protein-like II"/>
    <property type="match status" value="1"/>
</dbReference>